<evidence type="ECO:0000259" key="1">
    <source>
        <dbReference type="Pfam" id="PF01872"/>
    </source>
</evidence>
<proteinExistence type="predicted"/>
<sequence>MRIVISVLITLDGVVQAPGGPLEESGDWARPYIDTEVVGGAVDAALRKADALLLGRRTWQQMARRWPARAGEPLADRFNAVRKYVVSGTLTDADLTWGPSTLVPGSGALPRIRDLCASEGGDLLVIGSPTLSRALLTEGLVEELILLRAPLLLGGGTTLFPADGVRRPMELVSTVTARTGTQVCVYRTAGPDTIPPPAR</sequence>
<dbReference type="InterPro" id="IPR050765">
    <property type="entry name" value="Riboflavin_Biosynth_HTPR"/>
</dbReference>
<protein>
    <submittedName>
        <fullName evidence="2">Dihydrofolate reductase family protein</fullName>
    </submittedName>
</protein>
<evidence type="ECO:0000313" key="3">
    <source>
        <dbReference type="Proteomes" id="UP001589703"/>
    </source>
</evidence>
<dbReference type="InterPro" id="IPR024072">
    <property type="entry name" value="DHFR-like_dom_sf"/>
</dbReference>
<dbReference type="InterPro" id="IPR002734">
    <property type="entry name" value="RibDG_C"/>
</dbReference>
<dbReference type="PANTHER" id="PTHR38011">
    <property type="entry name" value="DIHYDROFOLATE REDUCTASE FAMILY PROTEIN (AFU_ORTHOLOGUE AFUA_8G06820)"/>
    <property type="match status" value="1"/>
</dbReference>
<dbReference type="PANTHER" id="PTHR38011:SF2">
    <property type="entry name" value="BIFUNCTIONAL DEAMINASE-REDUCTASE DOMAIN PROTEIN"/>
    <property type="match status" value="1"/>
</dbReference>
<accession>A0ABV5V9A0</accession>
<dbReference type="EMBL" id="JBHMAR010000003">
    <property type="protein sequence ID" value="MFB9734388.1"/>
    <property type="molecule type" value="Genomic_DNA"/>
</dbReference>
<dbReference type="RefSeq" id="WP_247472537.1">
    <property type="nucleotide sequence ID" value="NZ_JBHMAR010000003.1"/>
</dbReference>
<gene>
    <name evidence="2" type="ORF">ACFFRO_04410</name>
</gene>
<keyword evidence="3" id="KW-1185">Reference proteome</keyword>
<dbReference type="Proteomes" id="UP001589703">
    <property type="component" value="Unassembled WGS sequence"/>
</dbReference>
<dbReference type="Gene3D" id="3.40.430.10">
    <property type="entry name" value="Dihydrofolate Reductase, subunit A"/>
    <property type="match status" value="1"/>
</dbReference>
<feature type="domain" description="Bacterial bifunctional deaminase-reductase C-terminal" evidence="1">
    <location>
        <begin position="3"/>
        <end position="182"/>
    </location>
</feature>
<organism evidence="2 3">
    <name type="scientific">Streptomyces thermocoprophilus</name>
    <dbReference type="NCBI Taxonomy" id="78356"/>
    <lineage>
        <taxon>Bacteria</taxon>
        <taxon>Bacillati</taxon>
        <taxon>Actinomycetota</taxon>
        <taxon>Actinomycetes</taxon>
        <taxon>Kitasatosporales</taxon>
        <taxon>Streptomycetaceae</taxon>
        <taxon>Streptomyces</taxon>
    </lineage>
</organism>
<evidence type="ECO:0000313" key="2">
    <source>
        <dbReference type="EMBL" id="MFB9734388.1"/>
    </source>
</evidence>
<dbReference type="SUPFAM" id="SSF53597">
    <property type="entry name" value="Dihydrofolate reductase-like"/>
    <property type="match status" value="1"/>
</dbReference>
<name>A0ABV5V9A0_9ACTN</name>
<comment type="caution">
    <text evidence="2">The sequence shown here is derived from an EMBL/GenBank/DDBJ whole genome shotgun (WGS) entry which is preliminary data.</text>
</comment>
<reference evidence="2 3" key="1">
    <citation type="submission" date="2024-09" db="EMBL/GenBank/DDBJ databases">
        <authorList>
            <person name="Sun Q."/>
            <person name="Mori K."/>
        </authorList>
    </citation>
    <scope>NUCLEOTIDE SEQUENCE [LARGE SCALE GENOMIC DNA]</scope>
    <source>
        <strain evidence="2 3">JCM 10918</strain>
    </source>
</reference>
<dbReference type="Pfam" id="PF01872">
    <property type="entry name" value="RibD_C"/>
    <property type="match status" value="1"/>
</dbReference>